<name>A0A937VZP5_UNCTE</name>
<evidence type="ECO:0000313" key="1">
    <source>
        <dbReference type="EMBL" id="MBM3224076.1"/>
    </source>
</evidence>
<dbReference type="PANTHER" id="PTHR43737">
    <property type="entry name" value="BLL7424 PROTEIN"/>
    <property type="match status" value="1"/>
</dbReference>
<gene>
    <name evidence="1" type="ORF">FJZ47_09770</name>
</gene>
<dbReference type="PANTHER" id="PTHR43737:SF1">
    <property type="entry name" value="DUF1501 DOMAIN-CONTAINING PROTEIN"/>
    <property type="match status" value="1"/>
</dbReference>
<dbReference type="Pfam" id="PF07394">
    <property type="entry name" value="DUF1501"/>
    <property type="match status" value="1"/>
</dbReference>
<reference evidence="1" key="1">
    <citation type="submission" date="2019-03" db="EMBL/GenBank/DDBJ databases">
        <title>Lake Tanganyika Metagenome-Assembled Genomes (MAGs).</title>
        <authorList>
            <person name="Tran P."/>
        </authorList>
    </citation>
    <scope>NUCLEOTIDE SEQUENCE</scope>
    <source>
        <strain evidence="1">K_DeepCast_65m_m2_066</strain>
    </source>
</reference>
<organism evidence="1 2">
    <name type="scientific">Tectimicrobiota bacterium</name>
    <dbReference type="NCBI Taxonomy" id="2528274"/>
    <lineage>
        <taxon>Bacteria</taxon>
        <taxon>Pseudomonadati</taxon>
        <taxon>Nitrospinota/Tectimicrobiota group</taxon>
        <taxon>Candidatus Tectimicrobiota</taxon>
    </lineage>
</organism>
<dbReference type="Proteomes" id="UP000712673">
    <property type="component" value="Unassembled WGS sequence"/>
</dbReference>
<evidence type="ECO:0000313" key="2">
    <source>
        <dbReference type="Proteomes" id="UP000712673"/>
    </source>
</evidence>
<dbReference type="InterPro" id="IPR010869">
    <property type="entry name" value="DUF1501"/>
</dbReference>
<dbReference type="AlphaFoldDB" id="A0A937VZP5"/>
<dbReference type="EMBL" id="VGLS01000255">
    <property type="protein sequence ID" value="MBM3224076.1"/>
    <property type="molecule type" value="Genomic_DNA"/>
</dbReference>
<accession>A0A937VZP5</accession>
<sequence>MASTGRDNALVILQLNGGNDCLDTVVPYTNGLYYDFRPTIKILPEEVLPLNDTLGFHPSMGPIKALWDEGNVAVMQGIGYPHPDRSHFRSMDIWHTAEPTTVAREGWLGRVIRELDPHSENVLTGINFGRGLPRALACRGVPVASVGNLETYGLFSDMQDTQEQRFALDTFARMYGGATGQDAVMSLLGQTGSEALKGADILRTAPARYTSSITYPDTSIAQNFKSMAQVLCADLGTRIFYTQHASFDTHSGELATHAKLWHEVSGAVSSFMADIREHGREENVVLLIFSEFGRRIRDNGSGTDHGSGGVAFLIGQTVRGGLYGEYPSLRLEDQLNGDLHFNNDFRCTYATLLEQWLGLQSAPIVNGQFEQFDCLV</sequence>
<comment type="caution">
    <text evidence="1">The sequence shown here is derived from an EMBL/GenBank/DDBJ whole genome shotgun (WGS) entry which is preliminary data.</text>
</comment>
<protein>
    <submittedName>
        <fullName evidence="1">DUF1501 domain-containing protein</fullName>
    </submittedName>
</protein>
<proteinExistence type="predicted"/>